<dbReference type="OrthoDB" id="6021743at2759"/>
<sequence>MTTDQSPSVELLPIDVNSRERIPGSPLVPGGVSWSEDGRLAVVADSNILVSTFRSRELEMFQPDGPAVSKDFVFLPDNPVNEHVPVAIPPSIELLDGGLPQNSTTYFLLNDNDRHQHNPKELSLSKNTGAAFIAAVWGPRGSASSSSCALLALTASSRLSLHFPPSFHLNWKEVAVLSEGLFKFLQSKNFRLGPSHDSRLNKVPLSSVIAGLQGDRKYKKQKVDQTKDNVAMNSIAEYTHQCAMISTMTIAWSPFMMTVDKQTTTSLIALSGRKVSTIWAYTYPSFDTNQHFDPFDSTAPIAWIDTNKYGWVTTSTWQKMHQNGTTYATHEDLGLALGTSEGNVLIAKVPVTASTQDSSPQQVTVERVIAAPYAQPVYGLCMGSYWTYSNSLANDLIVASGSTISVWNLKKKKQAQPNAQWKAHDGNLTGIGLNYFGDAILSAAVDGTIKGWEKASGRMIYSSDANHTSLKDKVEVSAKASKYPIYGLAMSPSSAQVACLFIAPPASRPNRKSQADISYSRVCCSLEYIPSPWVKSSAQMADVVCRILNDSQSVSSFMDVVWVCYNDNAAVMSLNGSLDSTLSDALSKIRSKTSDTKDNEILARKPIYLHLCHELEKNYDNSVQIKCKDGRPPPIPLHLQASFLLRSAITPADHQMAAHSTALATLRRTISVYWVERCLMALLAAAKKECKTLGDFLNQSSSETTSALMMADFLSVQVSLNSRSEAIVTQIYDQLDSKEHAAVWTTYVKALHEEKQASKDMNESSASFPEPPSRDTCFICEKSVPFKEVEIACESGHVLERCFLSFRYIATMEVWKCIGCGASASKFDVSDSSRPFYLLYNEATSINEEVATSKTKVICRLCGSYCSFLSYQKRIIK</sequence>
<reference evidence="4 5" key="1">
    <citation type="journal article" date="2021" name="Genome Biol.">
        <title>AFLAP: assembly-free linkage analysis pipeline using k-mers from genome sequencing data.</title>
        <authorList>
            <person name="Fletcher K."/>
            <person name="Zhang L."/>
            <person name="Gil J."/>
            <person name="Han R."/>
            <person name="Cavanaugh K."/>
            <person name="Michelmore R."/>
        </authorList>
    </citation>
    <scope>NUCLEOTIDE SEQUENCE [LARGE SCALE GENOMIC DNA]</scope>
    <source>
        <strain evidence="4 5">SF5</strain>
    </source>
</reference>
<dbReference type="InterPro" id="IPR044230">
    <property type="entry name" value="GTF3C4"/>
</dbReference>
<dbReference type="SUPFAM" id="SSF50978">
    <property type="entry name" value="WD40 repeat-like"/>
    <property type="match status" value="1"/>
</dbReference>
<keyword evidence="1" id="KW-0853">WD repeat</keyword>
<dbReference type="AlphaFoldDB" id="A0A976FEE0"/>
<evidence type="ECO:0000313" key="5">
    <source>
        <dbReference type="Proteomes" id="UP000294530"/>
    </source>
</evidence>
<dbReference type="RefSeq" id="XP_067814726.1">
    <property type="nucleotide sequence ID" value="XM_067958337.1"/>
</dbReference>
<evidence type="ECO:0000313" key="4">
    <source>
        <dbReference type="EMBL" id="TDH65227.1"/>
    </source>
</evidence>
<dbReference type="PANTHER" id="PTHR15496:SF2">
    <property type="entry name" value="GENERAL TRANSCRIPTION FACTOR 3C POLYPEPTIDE 4"/>
    <property type="match status" value="1"/>
</dbReference>
<dbReference type="PANTHER" id="PTHR15496">
    <property type="entry name" value="GENERAL TRANSCRIPTION FACTOR 3C POLYPEPTIDE 4 FAMILY"/>
    <property type="match status" value="1"/>
</dbReference>
<organism evidence="4 5">
    <name type="scientific">Bremia lactucae</name>
    <name type="common">Lettuce downy mildew</name>
    <dbReference type="NCBI Taxonomy" id="4779"/>
    <lineage>
        <taxon>Eukaryota</taxon>
        <taxon>Sar</taxon>
        <taxon>Stramenopiles</taxon>
        <taxon>Oomycota</taxon>
        <taxon>Peronosporomycetes</taxon>
        <taxon>Peronosporales</taxon>
        <taxon>Peronosporaceae</taxon>
        <taxon>Bremia</taxon>
    </lineage>
</organism>
<dbReference type="Pfam" id="PF12660">
    <property type="entry name" value="zf-TFIIIC"/>
    <property type="match status" value="1"/>
</dbReference>
<feature type="repeat" description="WD" evidence="1">
    <location>
        <begin position="421"/>
        <end position="462"/>
    </location>
</feature>
<evidence type="ECO:0000259" key="3">
    <source>
        <dbReference type="Pfam" id="PF12660"/>
    </source>
</evidence>
<dbReference type="PROSITE" id="PS50082">
    <property type="entry name" value="WD_REPEATS_2"/>
    <property type="match status" value="1"/>
</dbReference>
<dbReference type="InterPro" id="IPR001680">
    <property type="entry name" value="WD40_rpt"/>
</dbReference>
<dbReference type="Proteomes" id="UP000294530">
    <property type="component" value="Unassembled WGS sequence"/>
</dbReference>
<evidence type="ECO:0000256" key="1">
    <source>
        <dbReference type="PROSITE-ProRule" id="PRU00221"/>
    </source>
</evidence>
<dbReference type="KEGG" id="blac:94344008"/>
<dbReference type="SUPFAM" id="SSF63829">
    <property type="entry name" value="Calcium-dependent phosphotriesterase"/>
    <property type="match status" value="1"/>
</dbReference>
<dbReference type="InterPro" id="IPR015943">
    <property type="entry name" value="WD40/YVTN_repeat-like_dom_sf"/>
</dbReference>
<dbReference type="InterPro" id="IPR024764">
    <property type="entry name" value="TFIIIC_Znf"/>
</dbReference>
<feature type="domain" description="Transcription factor IIIC 90kDa subunit N-terminal" evidence="2">
    <location>
        <begin position="34"/>
        <end position="195"/>
    </location>
</feature>
<dbReference type="GO" id="GO:0004402">
    <property type="term" value="F:histone acetyltransferase activity"/>
    <property type="evidence" value="ECO:0007669"/>
    <property type="project" value="InterPro"/>
</dbReference>
<dbReference type="GO" id="GO:0000127">
    <property type="term" value="C:transcription factor TFIIIC complex"/>
    <property type="evidence" value="ECO:0007669"/>
    <property type="project" value="InterPro"/>
</dbReference>
<proteinExistence type="predicted"/>
<evidence type="ECO:0000259" key="2">
    <source>
        <dbReference type="Pfam" id="PF12657"/>
    </source>
</evidence>
<gene>
    <name evidence="4" type="ORF">CCR75_000229</name>
</gene>
<name>A0A976FEE0_BRELC</name>
<accession>A0A976FEE0</accession>
<evidence type="ECO:0008006" key="6">
    <source>
        <dbReference type="Google" id="ProtNLM"/>
    </source>
</evidence>
<dbReference type="GO" id="GO:0006384">
    <property type="term" value="P:transcription initiation at RNA polymerase III promoter"/>
    <property type="evidence" value="ECO:0007669"/>
    <property type="project" value="InterPro"/>
</dbReference>
<dbReference type="Gene3D" id="2.130.10.10">
    <property type="entry name" value="YVTN repeat-like/Quinoprotein amine dehydrogenase"/>
    <property type="match status" value="1"/>
</dbReference>
<dbReference type="InterPro" id="IPR036322">
    <property type="entry name" value="WD40_repeat_dom_sf"/>
</dbReference>
<feature type="domain" description="Transcription factor IIIC putative zinc-finger" evidence="3">
    <location>
        <begin position="774"/>
        <end position="824"/>
    </location>
</feature>
<dbReference type="EMBL" id="SHOA02000219">
    <property type="protein sequence ID" value="TDH65227.1"/>
    <property type="molecule type" value="Genomic_DNA"/>
</dbReference>
<keyword evidence="5" id="KW-1185">Reference proteome</keyword>
<protein>
    <recommendedName>
        <fullName evidence="6">Transcription factor IIIC 90kDa subunit N-terminal domain-containing protein</fullName>
    </recommendedName>
</protein>
<comment type="caution">
    <text evidence="4">The sequence shown here is derived from an EMBL/GenBank/DDBJ whole genome shotgun (WGS) entry which is preliminary data.</text>
</comment>
<dbReference type="InterPro" id="IPR024761">
    <property type="entry name" value="TFIIIC_delta_N"/>
</dbReference>
<dbReference type="Pfam" id="PF12657">
    <property type="entry name" value="TFIIIC_delta"/>
    <property type="match status" value="1"/>
</dbReference>
<dbReference type="GeneID" id="94344008"/>